<feature type="compositionally biased region" description="Basic and acidic residues" evidence="2">
    <location>
        <begin position="616"/>
        <end position="628"/>
    </location>
</feature>
<organism evidence="4 5">
    <name type="scientific">Oncorhynchus kisutch</name>
    <name type="common">Coho salmon</name>
    <name type="synonym">Salmo kisutch</name>
    <dbReference type="NCBI Taxonomy" id="8019"/>
    <lineage>
        <taxon>Eukaryota</taxon>
        <taxon>Metazoa</taxon>
        <taxon>Chordata</taxon>
        <taxon>Craniata</taxon>
        <taxon>Vertebrata</taxon>
        <taxon>Euteleostomi</taxon>
        <taxon>Actinopterygii</taxon>
        <taxon>Neopterygii</taxon>
        <taxon>Teleostei</taxon>
        <taxon>Protacanthopterygii</taxon>
        <taxon>Salmoniformes</taxon>
        <taxon>Salmonidae</taxon>
        <taxon>Salmoninae</taxon>
        <taxon>Oncorhynchus</taxon>
    </lineage>
</organism>
<sequence>MRRRIERLCPFFLVPVLSYLPWRSIVENYFARFLERTGRCILPNNPDSPESLSGEGVGSPESLLSEGVGSPESLPTQEVESLEPLPSEGVGSPESLPSGGVGSPESLFNEGVESPESLLSEGVGSPESIPTQEVESLESLPSEGVGSPESLPSGGVGSPESLFSEKMESPESLPSEGVGSPVSLFSEEVESPETLLSGAVERPETLLSGEVKLRVVKSARSYDVEDTDEYYCEYDSTWEDPPNKETSRQKSQHEWVHQYTGWSQQSHRFNRFKSAAKDMQKYRHDYPEHRSNLYFGLQQQEDMPNLQFYREQIPSSPDGVFIEDFHKKWNRQYLKLERVHSYIQWLFPLQEPGMNNQAKELTKKEIEAFLQDETAKKRLVKSYKLMLDFYGIQLSNDTTGEVRRANNWRDRFDNLDRNTHNNLRITRILKCLGTLGFPYYQAPLVHFFLEETLVKGNLYNVKESVLNYFIFAVIDKQQRRELVKYAYKHYEPKHEFVWCPKKIQMIFSNGEEFSDSRQTMAGHYQHGNYLDDRDVSDNLSIPRNAIVSTADSIQHPVPRLVSPKNYDLAPERASIRHYEDVPKYVATHSTGHSHTAQGNVKTRSPTKDVLNNQGNEKIESAPTKDSEGKNNSVKEPLNKEVSLSQLKMECSAIEQSTQEVSQSPDKTTEGPAIDQCPKDPSQSPDKTTEGPAIDPCPKDPSQSPDKTTEGPTIELSPHNVPQSKVNKARTRDAPKSCRAKKPRIGEITKTVSESTSKTPNKNPPSTREKQ</sequence>
<feature type="region of interest" description="Disordered" evidence="2">
    <location>
        <begin position="44"/>
        <end position="181"/>
    </location>
</feature>
<evidence type="ECO:0000313" key="4">
    <source>
        <dbReference type="Ensembl" id="ENSOKIP00005028932.1"/>
    </source>
</evidence>
<accession>A0A8C7FJE5</accession>
<dbReference type="PANTHER" id="PTHR14015:SF1">
    <property type="entry name" value="OPIOID GROWTH FACTOR RECEPTOR"/>
    <property type="match status" value="1"/>
</dbReference>
<comment type="similarity">
    <text evidence="1">Belongs to the opioid growth factor receptor family.</text>
</comment>
<dbReference type="KEGG" id="oki:109897482"/>
<dbReference type="AlphaFoldDB" id="A0A8C7FJE5"/>
<feature type="compositionally biased region" description="Polar residues" evidence="2">
    <location>
        <begin position="749"/>
        <end position="770"/>
    </location>
</feature>
<reference evidence="4" key="2">
    <citation type="submission" date="2025-09" db="UniProtKB">
        <authorList>
            <consortium name="Ensembl"/>
        </authorList>
    </citation>
    <scope>IDENTIFICATION</scope>
</reference>
<dbReference type="Ensembl" id="ENSOKIT00005030613.1">
    <property type="protein sequence ID" value="ENSOKIP00005028932.1"/>
    <property type="gene ID" value="ENSOKIG00005012510.1"/>
</dbReference>
<feature type="compositionally biased region" description="Polar residues" evidence="2">
    <location>
        <begin position="653"/>
        <end position="665"/>
    </location>
</feature>
<feature type="compositionally biased region" description="Polar residues" evidence="2">
    <location>
        <begin position="588"/>
        <end position="615"/>
    </location>
</feature>
<gene>
    <name evidence="4" type="primary">LOC109897482</name>
</gene>
<dbReference type="GeneID" id="109897482"/>
<dbReference type="InterPro" id="IPR006757">
    <property type="entry name" value="OGF_rcpt"/>
</dbReference>
<dbReference type="PANTHER" id="PTHR14015">
    <property type="entry name" value="OPIOID GROWTH FACTOR RECEPTOR OGFR ZETA-TYPE OPIOID RECEPTOR"/>
    <property type="match status" value="1"/>
</dbReference>
<dbReference type="GO" id="GO:0140625">
    <property type="term" value="F:opioid growth factor receptor activity"/>
    <property type="evidence" value="ECO:0007669"/>
    <property type="project" value="InterPro"/>
</dbReference>
<dbReference type="InterPro" id="IPR039574">
    <property type="entry name" value="OGFr"/>
</dbReference>
<dbReference type="GO" id="GO:0016020">
    <property type="term" value="C:membrane"/>
    <property type="evidence" value="ECO:0007669"/>
    <property type="project" value="InterPro"/>
</dbReference>
<name>A0A8C7FJE5_ONCKI</name>
<evidence type="ECO:0000313" key="5">
    <source>
        <dbReference type="Proteomes" id="UP000694557"/>
    </source>
</evidence>
<evidence type="ECO:0000256" key="1">
    <source>
        <dbReference type="ARBA" id="ARBA00010365"/>
    </source>
</evidence>
<keyword evidence="5" id="KW-1185">Reference proteome</keyword>
<dbReference type="RefSeq" id="XP_020347567.1">
    <property type="nucleotide sequence ID" value="XM_020491978.2"/>
</dbReference>
<dbReference type="Proteomes" id="UP000694557">
    <property type="component" value="Unassembled WGS sequence"/>
</dbReference>
<feature type="region of interest" description="Disordered" evidence="2">
    <location>
        <begin position="588"/>
        <end position="638"/>
    </location>
</feature>
<dbReference type="Pfam" id="PF04664">
    <property type="entry name" value="OGFr_N"/>
    <property type="match status" value="1"/>
</dbReference>
<feature type="domain" description="Opioid growth factor receptor (OGFr) conserved" evidence="3">
    <location>
        <begin position="299"/>
        <end position="502"/>
    </location>
</feature>
<evidence type="ECO:0000256" key="2">
    <source>
        <dbReference type="SAM" id="MobiDB-lite"/>
    </source>
</evidence>
<dbReference type="GeneTree" id="ENSGT00390000018730"/>
<proteinExistence type="inferred from homology"/>
<reference evidence="4" key="1">
    <citation type="submission" date="2025-08" db="UniProtKB">
        <authorList>
            <consortium name="Ensembl"/>
        </authorList>
    </citation>
    <scope>IDENTIFICATION</scope>
</reference>
<evidence type="ECO:0000259" key="3">
    <source>
        <dbReference type="Pfam" id="PF04664"/>
    </source>
</evidence>
<feature type="region of interest" description="Disordered" evidence="2">
    <location>
        <begin position="653"/>
        <end position="770"/>
    </location>
</feature>
<protein>
    <submittedName>
        <fullName evidence="4">Opioid growth factor receptor</fullName>
    </submittedName>
</protein>